<dbReference type="Proteomes" id="UP000240461">
    <property type="component" value="Segment"/>
</dbReference>
<organism evidence="1 2">
    <name type="scientific">Acanthamoeba polyphaga mimivirus Kroon</name>
    <dbReference type="NCBI Taxonomy" id="3069720"/>
    <lineage>
        <taxon>Viruses</taxon>
        <taxon>Varidnaviria</taxon>
        <taxon>Bamfordvirae</taxon>
        <taxon>Nucleocytoviricota</taxon>
        <taxon>Megaviricetes</taxon>
        <taxon>Imitervirales</taxon>
        <taxon>Mimiviridae</taxon>
        <taxon>Megamimivirinae</taxon>
        <taxon>Mimivirus</taxon>
        <taxon>Mimivirus lagoaense</taxon>
    </lineage>
</organism>
<dbReference type="InterPro" id="IPR053354">
    <property type="entry name" value="MGDG_epimerase"/>
</dbReference>
<sequence>MATTNNVLLVDDQHRNIGVTDDLYTIESLKSELTLDYDLPTLCGKNLDSPNILLNSIEKFKESFNKHYPFLEKINMKNLLIAGGSISNIVRNKFQHGSDIDFFIYGLNQQEATDRVRQWLIDILVKKPKDKNEKTVTKTKDDITKYYKIIRNNNCITILLDYGDLKLQLIFRLYQSISEILHGFDLGSSAVGYDGENVYFTTLGKYCHEYSCNVIDTTRRSTTYEYRLNKYFDRGFNIVVPKLDLSKLKTFNLKYGEVEICELPYFIFSYHNIIGNKIIIKKFYDKYNVKSDYGLEPINSTNLYYQSLKINIGNLINDVDYYYYVSSHIDKQNTDILTKAPRLTKGDIITFYDGVRTKLNGKNIDVCLIKKYITIDTIENIVATIFHKDTNIKEYFDSIIEKQKELALNKLEILLQKNHNIVWITENPGKQLTSSFNPIIEVESKWYGEFYKE</sequence>
<evidence type="ECO:0008006" key="3">
    <source>
        <dbReference type="Google" id="ProtNLM"/>
    </source>
</evidence>
<dbReference type="KEGG" id="vg:80514412"/>
<reference evidence="1 2" key="1">
    <citation type="submission" date="2014-10" db="EMBL/GenBank/DDBJ databases">
        <title>Pan-genome analysis of Brazilian lineage A amoebal mimiviruses.</title>
        <authorList>
            <person name="Assis F.L."/>
            <person name="Abrahao J.S."/>
            <person name="Kroon E.G."/>
            <person name="Dornas F.P."/>
            <person name="Andrade K.R."/>
            <person name="Borato P.V.M."/>
            <person name="Pilotto M.R."/>
            <person name="Benamar S."/>
            <person name="LaScola B."/>
            <person name="Colson P."/>
        </authorList>
    </citation>
    <scope>NUCLEOTIDE SEQUENCE [LARGE SCALE GENOMIC DNA]</scope>
    <source>
        <strain evidence="1 2">Kroon</strain>
    </source>
</reference>
<proteinExistence type="predicted"/>
<protein>
    <recommendedName>
        <fullName evidence="3">Ankyrin repeat protein</fullName>
    </recommendedName>
</protein>
<dbReference type="PANTHER" id="PTHR43558">
    <property type="entry name" value="REDUCTASE, PUTATIVE (AFU_ORTHOLOGUE AFUA_3G10540)-RELATED"/>
    <property type="match status" value="1"/>
</dbReference>
<dbReference type="PANTHER" id="PTHR43558:SF6">
    <property type="entry name" value="REDUCTASE, PUTATIVE (AFU_ORTHOLOGUE AFUA_3G10540)-RELATED"/>
    <property type="match status" value="1"/>
</dbReference>
<name>A0A0G2Y7T5_9VIRU</name>
<accession>A0A0G2Y7T5</accession>
<keyword evidence="2" id="KW-1185">Reference proteome</keyword>
<evidence type="ECO:0000313" key="1">
    <source>
        <dbReference type="EMBL" id="AKI80614.1"/>
    </source>
</evidence>
<evidence type="ECO:0000313" key="2">
    <source>
        <dbReference type="Proteomes" id="UP000240461"/>
    </source>
</evidence>
<dbReference type="EMBL" id="KM982402">
    <property type="protein sequence ID" value="AKI80614.1"/>
    <property type="molecule type" value="Genomic_DNA"/>
</dbReference>